<comment type="similarity">
    <text evidence="3">Belongs to the ribonuclease III family.</text>
</comment>
<dbReference type="Pfam" id="PF00035">
    <property type="entry name" value="dsrm"/>
    <property type="match status" value="1"/>
</dbReference>
<evidence type="ECO:0000259" key="17">
    <source>
        <dbReference type="PROSITE" id="PS50142"/>
    </source>
</evidence>
<reference evidence="18" key="1">
    <citation type="submission" date="2018-06" db="EMBL/GenBank/DDBJ databases">
        <authorList>
            <person name="Zhirakovskaya E."/>
        </authorList>
    </citation>
    <scope>NUCLEOTIDE SEQUENCE</scope>
</reference>
<keyword evidence="13 18" id="KW-0378">Hydrolase</keyword>
<evidence type="ECO:0000256" key="1">
    <source>
        <dbReference type="ARBA" id="ARBA00000109"/>
    </source>
</evidence>
<keyword evidence="10" id="KW-0540">Nuclease</keyword>
<dbReference type="SMART" id="SM00358">
    <property type="entry name" value="DSRM"/>
    <property type="match status" value="1"/>
</dbReference>
<evidence type="ECO:0000259" key="16">
    <source>
        <dbReference type="PROSITE" id="PS50137"/>
    </source>
</evidence>
<dbReference type="GO" id="GO:0042802">
    <property type="term" value="F:identical protein binding"/>
    <property type="evidence" value="ECO:0007669"/>
    <property type="project" value="UniProtKB-ARBA"/>
</dbReference>
<keyword evidence="11" id="KW-0479">Metal-binding</keyword>
<dbReference type="PROSITE" id="PS50142">
    <property type="entry name" value="RNASE_3_2"/>
    <property type="match status" value="1"/>
</dbReference>
<evidence type="ECO:0000256" key="14">
    <source>
        <dbReference type="ARBA" id="ARBA00022842"/>
    </source>
</evidence>
<dbReference type="GO" id="GO:0004525">
    <property type="term" value="F:ribonuclease III activity"/>
    <property type="evidence" value="ECO:0007669"/>
    <property type="project" value="UniProtKB-EC"/>
</dbReference>
<comment type="subunit">
    <text evidence="4">Homodimer.</text>
</comment>
<keyword evidence="14" id="KW-0460">Magnesium</keyword>
<dbReference type="Gene3D" id="3.30.160.20">
    <property type="match status" value="1"/>
</dbReference>
<dbReference type="GO" id="GO:0008033">
    <property type="term" value="P:tRNA processing"/>
    <property type="evidence" value="ECO:0007669"/>
    <property type="project" value="UniProtKB-KW"/>
</dbReference>
<dbReference type="GO" id="GO:0006397">
    <property type="term" value="P:mRNA processing"/>
    <property type="evidence" value="ECO:0007669"/>
    <property type="project" value="UniProtKB-KW"/>
</dbReference>
<proteinExistence type="inferred from homology"/>
<dbReference type="NCBIfam" id="TIGR02191">
    <property type="entry name" value="RNaseIII"/>
    <property type="match status" value="1"/>
</dbReference>
<dbReference type="Gene3D" id="1.10.1520.10">
    <property type="entry name" value="Ribonuclease III domain"/>
    <property type="match status" value="1"/>
</dbReference>
<keyword evidence="8" id="KW-0507">mRNA processing</keyword>
<evidence type="ECO:0000256" key="6">
    <source>
        <dbReference type="ARBA" id="ARBA00022490"/>
    </source>
</evidence>
<dbReference type="HAMAP" id="MF_00104">
    <property type="entry name" value="RNase_III"/>
    <property type="match status" value="1"/>
</dbReference>
<sequence length="240" mass="25414">MSPGPDAAMAAGGGLDKLQRRLGHTFADPALLGRALTHSSVDAGGGPGGSYERLEFLGDRVLGLVIAQILLEKFPHAAEGELAPRFNALVRRQTVAEIARALDIGPYLRLGAGEHQTGGRDKAAILADVGESLIAAIFLDGGLEAADRFIRAEWGSRIEQQTALPRDAKTTLQEWSQGRGLGLPEYTETDRLGPDHAPRFTIEVRVAGLAPARGVGNSKREAEQLAAQELLEREGAAGDV</sequence>
<evidence type="ECO:0000256" key="4">
    <source>
        <dbReference type="ARBA" id="ARBA00011738"/>
    </source>
</evidence>
<keyword evidence="7" id="KW-0698">rRNA processing</keyword>
<dbReference type="SUPFAM" id="SSF69065">
    <property type="entry name" value="RNase III domain-like"/>
    <property type="match status" value="1"/>
</dbReference>
<dbReference type="FunFam" id="3.30.160.20:FF:000003">
    <property type="entry name" value="Ribonuclease 3"/>
    <property type="match status" value="1"/>
</dbReference>
<dbReference type="GO" id="GO:0046872">
    <property type="term" value="F:metal ion binding"/>
    <property type="evidence" value="ECO:0007669"/>
    <property type="project" value="UniProtKB-KW"/>
</dbReference>
<dbReference type="InterPro" id="IPR014720">
    <property type="entry name" value="dsRBD_dom"/>
</dbReference>
<keyword evidence="9" id="KW-0819">tRNA processing</keyword>
<name>A0A3B0T933_9ZZZZ</name>
<dbReference type="InterPro" id="IPR011907">
    <property type="entry name" value="RNase_III"/>
</dbReference>
<evidence type="ECO:0000256" key="5">
    <source>
        <dbReference type="ARBA" id="ARBA00012177"/>
    </source>
</evidence>
<keyword evidence="12" id="KW-0255">Endonuclease</keyword>
<dbReference type="PROSITE" id="PS00517">
    <property type="entry name" value="RNASE_3_1"/>
    <property type="match status" value="1"/>
</dbReference>
<evidence type="ECO:0000256" key="3">
    <source>
        <dbReference type="ARBA" id="ARBA00010183"/>
    </source>
</evidence>
<feature type="domain" description="DRBM" evidence="16">
    <location>
        <begin position="167"/>
        <end position="236"/>
    </location>
</feature>
<feature type="domain" description="RNase III" evidence="17">
    <location>
        <begin position="15"/>
        <end position="142"/>
    </location>
</feature>
<dbReference type="GO" id="GO:0006364">
    <property type="term" value="P:rRNA processing"/>
    <property type="evidence" value="ECO:0007669"/>
    <property type="project" value="UniProtKB-KW"/>
</dbReference>
<dbReference type="SUPFAM" id="SSF54768">
    <property type="entry name" value="dsRNA-binding domain-like"/>
    <property type="match status" value="1"/>
</dbReference>
<dbReference type="InterPro" id="IPR036389">
    <property type="entry name" value="RNase_III_sf"/>
</dbReference>
<accession>A0A3B0T933</accession>
<dbReference type="PANTHER" id="PTHR11207">
    <property type="entry name" value="RIBONUCLEASE III"/>
    <property type="match status" value="1"/>
</dbReference>
<dbReference type="GO" id="GO:0010468">
    <property type="term" value="P:regulation of gene expression"/>
    <property type="evidence" value="ECO:0007669"/>
    <property type="project" value="TreeGrafter"/>
</dbReference>
<evidence type="ECO:0000256" key="12">
    <source>
        <dbReference type="ARBA" id="ARBA00022759"/>
    </source>
</evidence>
<evidence type="ECO:0000256" key="7">
    <source>
        <dbReference type="ARBA" id="ARBA00022552"/>
    </source>
</evidence>
<dbReference type="PROSITE" id="PS50137">
    <property type="entry name" value="DS_RBD"/>
    <property type="match status" value="1"/>
</dbReference>
<dbReference type="GO" id="GO:0005737">
    <property type="term" value="C:cytoplasm"/>
    <property type="evidence" value="ECO:0007669"/>
    <property type="project" value="UniProtKB-SubCell"/>
</dbReference>
<dbReference type="GO" id="GO:0003725">
    <property type="term" value="F:double-stranded RNA binding"/>
    <property type="evidence" value="ECO:0007669"/>
    <property type="project" value="TreeGrafter"/>
</dbReference>
<organism evidence="18">
    <name type="scientific">hydrothermal vent metagenome</name>
    <dbReference type="NCBI Taxonomy" id="652676"/>
    <lineage>
        <taxon>unclassified sequences</taxon>
        <taxon>metagenomes</taxon>
        <taxon>ecological metagenomes</taxon>
    </lineage>
</organism>
<dbReference type="EMBL" id="UOEM01000048">
    <property type="protein sequence ID" value="VAW12583.1"/>
    <property type="molecule type" value="Genomic_DNA"/>
</dbReference>
<protein>
    <recommendedName>
        <fullName evidence="5">ribonuclease III</fullName>
        <ecNumber evidence="5">3.1.26.3</ecNumber>
    </recommendedName>
</protein>
<dbReference type="AlphaFoldDB" id="A0A3B0T933"/>
<evidence type="ECO:0000256" key="8">
    <source>
        <dbReference type="ARBA" id="ARBA00022664"/>
    </source>
</evidence>
<dbReference type="EC" id="3.1.26.3" evidence="5"/>
<keyword evidence="15" id="KW-0694">RNA-binding</keyword>
<dbReference type="PANTHER" id="PTHR11207:SF0">
    <property type="entry name" value="RIBONUCLEASE 3"/>
    <property type="match status" value="1"/>
</dbReference>
<evidence type="ECO:0000256" key="15">
    <source>
        <dbReference type="ARBA" id="ARBA00022884"/>
    </source>
</evidence>
<dbReference type="SMART" id="SM00535">
    <property type="entry name" value="RIBOc"/>
    <property type="match status" value="1"/>
</dbReference>
<evidence type="ECO:0000313" key="18">
    <source>
        <dbReference type="EMBL" id="VAW12583.1"/>
    </source>
</evidence>
<dbReference type="FunFam" id="1.10.1520.10:FF:000001">
    <property type="entry name" value="Ribonuclease 3"/>
    <property type="match status" value="1"/>
</dbReference>
<comment type="catalytic activity">
    <reaction evidence="1">
        <text>Endonucleolytic cleavage to 5'-phosphomonoester.</text>
        <dbReference type="EC" id="3.1.26.3"/>
    </reaction>
</comment>
<dbReference type="InterPro" id="IPR000999">
    <property type="entry name" value="RNase_III_dom"/>
</dbReference>
<comment type="subcellular location">
    <subcellularLocation>
        <location evidence="2">Cytoplasm</location>
    </subcellularLocation>
</comment>
<keyword evidence="6" id="KW-0963">Cytoplasm</keyword>
<evidence type="ECO:0000256" key="2">
    <source>
        <dbReference type="ARBA" id="ARBA00004496"/>
    </source>
</evidence>
<dbReference type="Pfam" id="PF14622">
    <property type="entry name" value="Ribonucleas_3_3"/>
    <property type="match status" value="1"/>
</dbReference>
<evidence type="ECO:0000256" key="13">
    <source>
        <dbReference type="ARBA" id="ARBA00022801"/>
    </source>
</evidence>
<evidence type="ECO:0000256" key="10">
    <source>
        <dbReference type="ARBA" id="ARBA00022722"/>
    </source>
</evidence>
<dbReference type="CDD" id="cd00593">
    <property type="entry name" value="RIBOc"/>
    <property type="match status" value="1"/>
</dbReference>
<gene>
    <name evidence="18" type="ORF">MNBD_ALPHA09-2059</name>
</gene>
<evidence type="ECO:0000256" key="9">
    <source>
        <dbReference type="ARBA" id="ARBA00022694"/>
    </source>
</evidence>
<evidence type="ECO:0000256" key="11">
    <source>
        <dbReference type="ARBA" id="ARBA00022723"/>
    </source>
</evidence>
<dbReference type="CDD" id="cd10845">
    <property type="entry name" value="DSRM_RNAse_III_family"/>
    <property type="match status" value="1"/>
</dbReference>